<organism evidence="2 3">
    <name type="scientific">Roseibacillus persicicus</name>
    <dbReference type="NCBI Taxonomy" id="454148"/>
    <lineage>
        <taxon>Bacteria</taxon>
        <taxon>Pseudomonadati</taxon>
        <taxon>Verrucomicrobiota</taxon>
        <taxon>Verrucomicrobiia</taxon>
        <taxon>Verrucomicrobiales</taxon>
        <taxon>Verrucomicrobiaceae</taxon>
        <taxon>Roseibacillus</taxon>
    </lineage>
</organism>
<accession>A0A918TBZ3</accession>
<name>A0A918TBZ3_9BACT</name>
<keyword evidence="3" id="KW-1185">Reference proteome</keyword>
<dbReference type="InterPro" id="IPR059226">
    <property type="entry name" value="Choice_anch_Q_dom"/>
</dbReference>
<evidence type="ECO:0000313" key="2">
    <source>
        <dbReference type="EMBL" id="GHC41833.1"/>
    </source>
</evidence>
<evidence type="ECO:0000259" key="1">
    <source>
        <dbReference type="Pfam" id="PF13229"/>
    </source>
</evidence>
<feature type="domain" description="Right handed beta helix" evidence="1">
    <location>
        <begin position="304"/>
        <end position="451"/>
    </location>
</feature>
<dbReference type="PROSITE" id="PS51257">
    <property type="entry name" value="PROKAR_LIPOPROTEIN"/>
    <property type="match status" value="1"/>
</dbReference>
<dbReference type="Pfam" id="PF13229">
    <property type="entry name" value="Beta_helix"/>
    <property type="match status" value="1"/>
</dbReference>
<dbReference type="RefSeq" id="WP_189566758.1">
    <property type="nucleotide sequence ID" value="NZ_BMXI01000001.1"/>
</dbReference>
<proteinExistence type="predicted"/>
<dbReference type="NCBIfam" id="NF041518">
    <property type="entry name" value="choice_anch_Q"/>
    <property type="match status" value="1"/>
</dbReference>
<gene>
    <name evidence="2" type="ORF">GCM10007100_03380</name>
</gene>
<comment type="caution">
    <text evidence="2">The sequence shown here is derived from an EMBL/GenBank/DDBJ whole genome shotgun (WGS) entry which is preliminary data.</text>
</comment>
<dbReference type="SMART" id="SM00710">
    <property type="entry name" value="PbH1"/>
    <property type="match status" value="4"/>
</dbReference>
<dbReference type="Proteomes" id="UP000644507">
    <property type="component" value="Unassembled WGS sequence"/>
</dbReference>
<dbReference type="InterPro" id="IPR039448">
    <property type="entry name" value="Beta_helix"/>
</dbReference>
<dbReference type="InterPro" id="IPR006626">
    <property type="entry name" value="PbH1"/>
</dbReference>
<dbReference type="InterPro" id="IPR011050">
    <property type="entry name" value="Pectin_lyase_fold/virulence"/>
</dbReference>
<sequence length="1531" mass="161340">MNNRNLILSVILISCSNLMGQVLGTDSFGYEMSRMGSATWVDITEFGEEVISSGNETSSNAAPPEGIGEPVTLEHPFFFYGETVREMVPTVNGYLSTNLSESGSDDTPDCTLPTPVSSAGSRIYVAHRDWILNPAPNARVLYQYFPESPHPHAECGVNVFSWEGAIPAQGSISQSFQALLFNNGDLILTIAPFATGFGSSEMLGIQNDDGTVGIGLNCNSPLTETGRQSFLFQAPTHFSNNTESALLSAIAGAVAGERIELKTAQIDLSSPLHITKPLTIAGTPTDNIDPVLRRGLMLDGQKVVIDGVHVNFIDFRSSDSPDSAIELINGGSASFYGSTLLNAEESLISAGNNSDIWLSNCSLESVRFGSSHLIEMLGADSLMIDRSVLSDSRGAAVSMVGSSSGTTLQVRSSSIFRNRGPAFKLAGVEARITNSTISSNVARGIEVVDSQLDLHHCTIADHGSTALLVEESAVTLSHNIFARNQGTDSDANLIVDQDSSYTSEGANLIDSPFAGPNQASDLINTAARISPLGAYGSPNVGARRSDLRMPLLCHMPFYDSPAIGGGIDTDALKTKKDQRGKARTFSATGSATEGVDIGSVEASRIVYVTTAADQLDTPPGAQVSLREALLEGDHIVIDPTLSGSTLTLSNNAATLPTNNLSFIDGSGLSNPFTVSGGGTRTQPLFSSDLHAHNLTFRDSKGSVLRGRFVSLSNCLVKGISYQDTNTVVGSGTSGFIRYRERDGGAFYVENFGIFTDCVFEDNRVIAPLVERANEGFAARGGAICAAYASEPVAFLGIKVPRGLYLLGCRFEGNQNQLSAEEATPTQGAGAVESLAMKTIVEDCVFTGNAGTTGALSVSAGDLLEAALGGGAVLNVKGDRFAEVSRSSFDKNQVGSTGGASVTAGALLLGASSNNAAVIESCYLGSNECNTEATADNGYTAGAAFVAGNVVVNHCTFQDNEAVDTGTRPQVVSSGALVTNGPVQMLNSLLTRNVVSTEGNQEINLSLNVVNTEFISLGNNLSIAPSVYLDHPSDLTGLSAELAPSYRDSSGKIVTVPFSNSPILDAANSMARPPLDLHGGLRLQDLQPDIGATESIFSVTVTTLQDEISNNGTTSLREALALVHDQGRIRFDPALNSPSSEPIILLEDSYGPLVIDKSLYLDGLTFDTAPIIVSGPKEGVFEIIGSNTVANLTGIHISGTDSLSDVSPITLTDGAHLSLSRSLVAGFLLQKTPALSVADSSLTLENVTITEVFSTQTSSVIEADNSLVELSFVSIAHNTCEDGGTIYLDDSLLTSSTSVLSQNLFTTGSDIVGPSANQLEIKNSTGFESEFNQNLDTLRFTGGHLPVLPPLPGSQIVNAVAGLSTAELPVTDSRGLARRYGAGVDLGAFELGSFLPGRIPPFDQDNDSMDDFWEDFYRLDPTEPTDAGENPDMDAFTNVQEYRFETNPFGFDQGDGSVFLSILSRDDNQLIVLVETSGARPFQLFQSLSLASEDWVLLLDGSTGVDGRANVTLGNTQLLSTETLFLRAEIAN</sequence>
<dbReference type="SUPFAM" id="SSF51126">
    <property type="entry name" value="Pectin lyase-like"/>
    <property type="match status" value="3"/>
</dbReference>
<dbReference type="EMBL" id="BMXI01000001">
    <property type="protein sequence ID" value="GHC41833.1"/>
    <property type="molecule type" value="Genomic_DNA"/>
</dbReference>
<protein>
    <recommendedName>
        <fullName evidence="1">Right handed beta helix domain-containing protein</fullName>
    </recommendedName>
</protein>
<reference evidence="2" key="1">
    <citation type="journal article" date="2014" name="Int. J. Syst. Evol. Microbiol.">
        <title>Complete genome sequence of Corynebacterium casei LMG S-19264T (=DSM 44701T), isolated from a smear-ripened cheese.</title>
        <authorList>
            <consortium name="US DOE Joint Genome Institute (JGI-PGF)"/>
            <person name="Walter F."/>
            <person name="Albersmeier A."/>
            <person name="Kalinowski J."/>
            <person name="Ruckert C."/>
        </authorList>
    </citation>
    <scope>NUCLEOTIDE SEQUENCE</scope>
    <source>
        <strain evidence="2">KCTC 12988</strain>
    </source>
</reference>
<reference evidence="2" key="2">
    <citation type="submission" date="2020-09" db="EMBL/GenBank/DDBJ databases">
        <authorList>
            <person name="Sun Q."/>
            <person name="Kim S."/>
        </authorList>
    </citation>
    <scope>NUCLEOTIDE SEQUENCE</scope>
    <source>
        <strain evidence="2">KCTC 12988</strain>
    </source>
</reference>
<evidence type="ECO:0000313" key="3">
    <source>
        <dbReference type="Proteomes" id="UP000644507"/>
    </source>
</evidence>
<dbReference type="InterPro" id="IPR012334">
    <property type="entry name" value="Pectin_lyas_fold"/>
</dbReference>
<dbReference type="Gene3D" id="2.160.20.10">
    <property type="entry name" value="Single-stranded right-handed beta-helix, Pectin lyase-like"/>
    <property type="match status" value="2"/>
</dbReference>